<reference evidence="1 2" key="1">
    <citation type="submission" date="2016-10" db="EMBL/GenBank/DDBJ databases">
        <title>Reductive evolution of mitochondrial metabolism and differential evolution of invasion-related proteins in Cryptosporidium.</title>
        <authorList>
            <person name="Liu S."/>
            <person name="Roellig D.M."/>
            <person name="Guo Y."/>
            <person name="Li N."/>
            <person name="Frace M.A."/>
            <person name="Tang K."/>
            <person name="Zhang L."/>
            <person name="Feng Y."/>
            <person name="Xiao L."/>
        </authorList>
    </citation>
    <scope>NUCLEOTIDE SEQUENCE [LARGE SCALE GENOMIC DNA]</scope>
    <source>
        <strain evidence="1">39726</strain>
    </source>
</reference>
<keyword evidence="2" id="KW-1185">Reference proteome</keyword>
<dbReference type="VEuPathDB" id="CryptoDB:cubi_01391"/>
<sequence length="228" mass="26328">MPILEEFNQLKLDLEALFSSKEMIEKQIYEKATQIYKLNSECISLSNDEKHGGKNFEELCLEISNYVSDILQVRLNNDGLIELKQGKLNSSNIAETQENKVVQYRVSNTEDNLCENKKSLIHANSYAFKNIYKLDDFMNTTNWLWNKELKSKIVEFASNKNNVFPSIVKSPQIGGDFSSTTPSHNKMQCNGLPRLVCRTVRIEENNLKQIKYINPLKSYIEKAFKLES</sequence>
<dbReference type="GeneID" id="39978182"/>
<proteinExistence type="predicted"/>
<comment type="caution">
    <text evidence="1">The sequence shown here is derived from an EMBL/GenBank/DDBJ whole genome shotgun (WGS) entry which is preliminary data.</text>
</comment>
<dbReference type="AlphaFoldDB" id="A0A1J4MCU5"/>
<name>A0A1J4MCU5_9CRYT</name>
<evidence type="ECO:0000313" key="2">
    <source>
        <dbReference type="Proteomes" id="UP000186176"/>
    </source>
</evidence>
<dbReference type="OrthoDB" id="337209at2759"/>
<organism evidence="1 2">
    <name type="scientific">Cryptosporidium ubiquitum</name>
    <dbReference type="NCBI Taxonomy" id="857276"/>
    <lineage>
        <taxon>Eukaryota</taxon>
        <taxon>Sar</taxon>
        <taxon>Alveolata</taxon>
        <taxon>Apicomplexa</taxon>
        <taxon>Conoidasida</taxon>
        <taxon>Coccidia</taxon>
        <taxon>Eucoccidiorida</taxon>
        <taxon>Eimeriorina</taxon>
        <taxon>Cryptosporidiidae</taxon>
        <taxon>Cryptosporidium</taxon>
    </lineage>
</organism>
<protein>
    <submittedName>
        <fullName evidence="1">Uncharacterized protein</fullName>
    </submittedName>
</protein>
<dbReference type="Proteomes" id="UP000186176">
    <property type="component" value="Unassembled WGS sequence"/>
</dbReference>
<gene>
    <name evidence="1" type="ORF">cubi_01391</name>
</gene>
<evidence type="ECO:0000313" key="1">
    <source>
        <dbReference type="EMBL" id="OII72058.1"/>
    </source>
</evidence>
<dbReference type="RefSeq" id="XP_028873630.1">
    <property type="nucleotide sequence ID" value="XM_029018403.1"/>
</dbReference>
<dbReference type="EMBL" id="LRBP01000025">
    <property type="protein sequence ID" value="OII72058.1"/>
    <property type="molecule type" value="Genomic_DNA"/>
</dbReference>
<accession>A0A1J4MCU5</accession>